<feature type="region of interest" description="Disordered" evidence="1">
    <location>
        <begin position="30"/>
        <end position="175"/>
    </location>
</feature>
<gene>
    <name evidence="2" type="primary">HAA1</name>
    <name evidence="2" type="ORF">SEPCBS57363_004016</name>
</gene>
<feature type="compositionally biased region" description="Low complexity" evidence="1">
    <location>
        <begin position="132"/>
        <end position="144"/>
    </location>
</feature>
<feature type="compositionally biased region" description="Polar residues" evidence="1">
    <location>
        <begin position="156"/>
        <end position="166"/>
    </location>
</feature>
<evidence type="ECO:0000256" key="1">
    <source>
        <dbReference type="SAM" id="MobiDB-lite"/>
    </source>
</evidence>
<evidence type="ECO:0000313" key="2">
    <source>
        <dbReference type="EMBL" id="CAK7270267.1"/>
    </source>
</evidence>
<feature type="region of interest" description="Disordered" evidence="1">
    <location>
        <begin position="441"/>
        <end position="467"/>
    </location>
</feature>
<comment type="caution">
    <text evidence="2">The sequence shown here is derived from an EMBL/GenBank/DDBJ whole genome shotgun (WGS) entry which is preliminary data.</text>
</comment>
<organism evidence="2 3">
    <name type="scientific">Sporothrix epigloea</name>
    <dbReference type="NCBI Taxonomy" id="1892477"/>
    <lineage>
        <taxon>Eukaryota</taxon>
        <taxon>Fungi</taxon>
        <taxon>Dikarya</taxon>
        <taxon>Ascomycota</taxon>
        <taxon>Pezizomycotina</taxon>
        <taxon>Sordariomycetes</taxon>
        <taxon>Sordariomycetidae</taxon>
        <taxon>Ophiostomatales</taxon>
        <taxon>Ophiostomataceae</taxon>
        <taxon>Sporothrix</taxon>
    </lineage>
</organism>
<dbReference type="Proteomes" id="UP001642501">
    <property type="component" value="Unassembled WGS sequence"/>
</dbReference>
<feature type="compositionally biased region" description="Basic residues" evidence="1">
    <location>
        <begin position="112"/>
        <end position="123"/>
    </location>
</feature>
<accession>A0ABP0DSL7</accession>
<evidence type="ECO:0000313" key="3">
    <source>
        <dbReference type="Proteomes" id="UP001642501"/>
    </source>
</evidence>
<proteinExistence type="predicted"/>
<reference evidence="2 3" key="1">
    <citation type="submission" date="2024-01" db="EMBL/GenBank/DDBJ databases">
        <authorList>
            <person name="Allen C."/>
            <person name="Tagirdzhanova G."/>
        </authorList>
    </citation>
    <scope>NUCLEOTIDE SEQUENCE [LARGE SCALE GENOMIC DNA]</scope>
    <source>
        <strain evidence="2 3">CBS 573.63</strain>
    </source>
</reference>
<name>A0ABP0DSL7_9PEZI</name>
<sequence>MGAAEGHKESCCCNHGGRCSCAFRNDLDTVPETSGGAEDNAEEEACAPTTGNDCDAAGPAVAGPVATELPATAPSTDPATASNSSTTKTPVRRRRANTTRSEGTLTLDEHGRHKPVSQKHTKIAAKTNPYPIGRGRSSRIASRANHVDDELDDRQSNGIPDSSSNAGDIGCCSSKPADGAASDTYDGTLYSAQLGQQQRPQSETASSMIFASSFPQAPQLGGIANDQPVSLTSSMVGSYNPGDNNFTVYNAFLPEQMDRSVFGMGMSAPSVDWSQFGLDFDRGFNLGTDDKLASSKEFPFAKNFGYEFNGSELAPTMTTGTSGDVSEAEDALVSGLDDYEFDYDYDYDGSNDAASNSITFSRTNSGFNLPASNPTVNVRSHTVSGDMNELRFFKAGKEFLTMPLTGMSDDLVTLQRMAEMQPRGTERGDDECVLWMNEDSSMPSMVESPESDAMSFWDKPQWEHRQS</sequence>
<dbReference type="EMBL" id="CAWUOM010000070">
    <property type="protein sequence ID" value="CAK7270267.1"/>
    <property type="molecule type" value="Genomic_DNA"/>
</dbReference>
<feature type="compositionally biased region" description="Low complexity" evidence="1">
    <location>
        <begin position="441"/>
        <end position="452"/>
    </location>
</feature>
<feature type="compositionally biased region" description="Low complexity" evidence="1">
    <location>
        <begin position="56"/>
        <end position="87"/>
    </location>
</feature>
<protein>
    <submittedName>
        <fullName evidence="2">Transcriptional activator haa1</fullName>
    </submittedName>
</protein>
<keyword evidence="3" id="KW-1185">Reference proteome</keyword>